<accession>A0AAW9K512</accession>
<feature type="chain" id="PRO_5043477288" evidence="1">
    <location>
        <begin position="28"/>
        <end position="218"/>
    </location>
</feature>
<name>A0AAW9K512_CARML</name>
<dbReference type="Pfam" id="PF13731">
    <property type="entry name" value="WxL"/>
    <property type="match status" value="1"/>
</dbReference>
<feature type="domain" description="WxL" evidence="2">
    <location>
        <begin position="29"/>
        <end position="218"/>
    </location>
</feature>
<evidence type="ECO:0000259" key="2">
    <source>
        <dbReference type="Pfam" id="PF13731"/>
    </source>
</evidence>
<comment type="caution">
    <text evidence="3">The sequence shown here is derived from an EMBL/GenBank/DDBJ whole genome shotgun (WGS) entry which is preliminary data.</text>
</comment>
<reference evidence="3" key="1">
    <citation type="submission" date="2023-08" db="EMBL/GenBank/DDBJ databases">
        <title>Genomic characterization of piscicolin 126 produced by Carnobacterium maltaromaticum CM22 strain isolated from salmon (Salmo salar).</title>
        <authorList>
            <person name="Gonzalez-Gragera E."/>
            <person name="Garcia-Lopez J.D."/>
            <person name="Teso-Perez C."/>
            <person name="Gimenez-Hernandez I."/>
            <person name="Peralta-Sanchez J.M."/>
            <person name="Valdivia E."/>
            <person name="Montalban-Lopez M."/>
            <person name="Martin-Platero A.M."/>
            <person name="Banos A."/>
            <person name="Martinez-Bueno M."/>
        </authorList>
    </citation>
    <scope>NUCLEOTIDE SEQUENCE</scope>
    <source>
        <strain evidence="3">CM22</strain>
    </source>
</reference>
<sequence length="218" mass="22672">MKLRNYLVISMGILMSTAVIGSQAVDAAEASKGTSTAIFELQSGDNSTVPELIDPDIQPATGNKGPLSLDAVSSFNFASKKLGTESKAPLEATPVAGKKLGLQVTDERGQDLGWKLKVSATTFETADKKLALKGAVMTIPEGKLTTKAGVDPSLTPTAYKVDLSTTAATIMSASKTQGRSSWVNAFEGKAGKVTLTIPSGNKVASYSSTITWSLEDAP</sequence>
<gene>
    <name evidence="3" type="ORF">RAK27_11485</name>
</gene>
<evidence type="ECO:0000256" key="1">
    <source>
        <dbReference type="SAM" id="SignalP"/>
    </source>
</evidence>
<evidence type="ECO:0000313" key="3">
    <source>
        <dbReference type="EMBL" id="MDZ5759284.1"/>
    </source>
</evidence>
<feature type="signal peptide" evidence="1">
    <location>
        <begin position="1"/>
        <end position="27"/>
    </location>
</feature>
<dbReference type="EMBL" id="JAVBVO010000003">
    <property type="protein sequence ID" value="MDZ5759284.1"/>
    <property type="molecule type" value="Genomic_DNA"/>
</dbReference>
<dbReference type="InterPro" id="IPR027994">
    <property type="entry name" value="WxL_dom"/>
</dbReference>
<evidence type="ECO:0000313" key="4">
    <source>
        <dbReference type="Proteomes" id="UP001290462"/>
    </source>
</evidence>
<dbReference type="AlphaFoldDB" id="A0AAW9K512"/>
<organism evidence="3 4">
    <name type="scientific">Carnobacterium maltaromaticum</name>
    <name type="common">Carnobacterium piscicola</name>
    <dbReference type="NCBI Taxonomy" id="2751"/>
    <lineage>
        <taxon>Bacteria</taxon>
        <taxon>Bacillati</taxon>
        <taxon>Bacillota</taxon>
        <taxon>Bacilli</taxon>
        <taxon>Lactobacillales</taxon>
        <taxon>Carnobacteriaceae</taxon>
        <taxon>Carnobacterium</taxon>
    </lineage>
</organism>
<keyword evidence="1" id="KW-0732">Signal</keyword>
<protein>
    <submittedName>
        <fullName evidence="3">WxL domain-containing protein</fullName>
    </submittedName>
</protein>
<proteinExistence type="predicted"/>
<dbReference type="RefSeq" id="WP_201730640.1">
    <property type="nucleotide sequence ID" value="NZ_CAJGUR010000012.1"/>
</dbReference>
<dbReference type="Proteomes" id="UP001290462">
    <property type="component" value="Unassembled WGS sequence"/>
</dbReference>